<proteinExistence type="predicted"/>
<accession>T1KKU8</accession>
<evidence type="ECO:0008006" key="4">
    <source>
        <dbReference type="Google" id="ProtNLM"/>
    </source>
</evidence>
<dbReference type="AlphaFoldDB" id="T1KKU8"/>
<reference evidence="3" key="1">
    <citation type="submission" date="2011-08" db="EMBL/GenBank/DDBJ databases">
        <authorList>
            <person name="Rombauts S."/>
        </authorList>
    </citation>
    <scope>NUCLEOTIDE SEQUENCE</scope>
    <source>
        <strain evidence="3">London</strain>
    </source>
</reference>
<protein>
    <recommendedName>
        <fullName evidence="4">EB domain-containing protein</fullName>
    </recommendedName>
</protein>
<dbReference type="EMBL" id="CAEY01000199">
    <property type="status" value="NOT_ANNOTATED_CDS"/>
    <property type="molecule type" value="Genomic_DNA"/>
</dbReference>
<dbReference type="Proteomes" id="UP000015104">
    <property type="component" value="Unassembled WGS sequence"/>
</dbReference>
<organism evidence="2 3">
    <name type="scientific">Tetranychus urticae</name>
    <name type="common">Two-spotted spider mite</name>
    <dbReference type="NCBI Taxonomy" id="32264"/>
    <lineage>
        <taxon>Eukaryota</taxon>
        <taxon>Metazoa</taxon>
        <taxon>Ecdysozoa</taxon>
        <taxon>Arthropoda</taxon>
        <taxon>Chelicerata</taxon>
        <taxon>Arachnida</taxon>
        <taxon>Acari</taxon>
        <taxon>Acariformes</taxon>
        <taxon>Trombidiformes</taxon>
        <taxon>Prostigmata</taxon>
        <taxon>Eleutherengona</taxon>
        <taxon>Raphignathae</taxon>
        <taxon>Tetranychoidea</taxon>
        <taxon>Tetranychidae</taxon>
        <taxon>Tetranychus</taxon>
    </lineage>
</organism>
<keyword evidence="1" id="KW-0732">Signal</keyword>
<reference evidence="2" key="2">
    <citation type="submission" date="2015-06" db="UniProtKB">
        <authorList>
            <consortium name="EnsemblMetazoa"/>
        </authorList>
    </citation>
    <scope>IDENTIFICATION</scope>
</reference>
<evidence type="ECO:0000313" key="3">
    <source>
        <dbReference type="Proteomes" id="UP000015104"/>
    </source>
</evidence>
<evidence type="ECO:0000256" key="1">
    <source>
        <dbReference type="SAM" id="SignalP"/>
    </source>
</evidence>
<sequence length="43" mass="4734">MNFIFSVFISIGLGILIYLSFQTKCSSNDDCPGQQICLGDKCL</sequence>
<evidence type="ECO:0000313" key="2">
    <source>
        <dbReference type="EnsemblMetazoa" id="tetur14g00100.1"/>
    </source>
</evidence>
<dbReference type="EnsemblMetazoa" id="tetur14g00100.1">
    <property type="protein sequence ID" value="tetur14g00100.1"/>
    <property type="gene ID" value="tetur14g00100"/>
</dbReference>
<keyword evidence="3" id="KW-1185">Reference proteome</keyword>
<name>T1KKU8_TETUR</name>
<feature type="signal peptide" evidence="1">
    <location>
        <begin position="1"/>
        <end position="27"/>
    </location>
</feature>
<dbReference type="HOGENOM" id="CLU_3242777_0_0_1"/>
<feature type="chain" id="PRO_5004581444" description="EB domain-containing protein" evidence="1">
    <location>
        <begin position="28"/>
        <end position="43"/>
    </location>
</feature>